<dbReference type="Gene3D" id="1.10.287.610">
    <property type="entry name" value="Helix hairpin bin"/>
    <property type="match status" value="1"/>
</dbReference>
<dbReference type="GO" id="GO:0003735">
    <property type="term" value="F:structural constituent of ribosome"/>
    <property type="evidence" value="ECO:0007669"/>
    <property type="project" value="InterPro"/>
</dbReference>
<dbReference type="PRINTS" id="PR00395">
    <property type="entry name" value="RIBOSOMALS2"/>
</dbReference>
<dbReference type="PANTHER" id="PTHR12534:SF0">
    <property type="entry name" value="SMALL RIBOSOMAL SUBUNIT PROTEIN US2M"/>
    <property type="match status" value="1"/>
</dbReference>
<accession>A0A097KNE8</accession>
<evidence type="ECO:0000256" key="4">
    <source>
        <dbReference type="ARBA" id="ARBA00035155"/>
    </source>
</evidence>
<keyword evidence="2 5" id="KW-0689">Ribosomal protein</keyword>
<dbReference type="AlphaFoldDB" id="A0A097KNE8"/>
<evidence type="ECO:0000256" key="5">
    <source>
        <dbReference type="HAMAP-Rule" id="MF_00291"/>
    </source>
</evidence>
<dbReference type="RefSeq" id="YP_009105916.1">
    <property type="nucleotide sequence ID" value="NC_025537.1"/>
</dbReference>
<evidence type="ECO:0000256" key="2">
    <source>
        <dbReference type="ARBA" id="ARBA00022980"/>
    </source>
</evidence>
<evidence type="ECO:0000313" key="7">
    <source>
        <dbReference type="EMBL" id="AIT94724.1"/>
    </source>
</evidence>
<evidence type="ECO:0000256" key="6">
    <source>
        <dbReference type="SAM" id="MobiDB-lite"/>
    </source>
</evidence>
<dbReference type="Gene3D" id="3.40.50.10490">
    <property type="entry name" value="Glucose-6-phosphate isomerase like protein, domain 1"/>
    <property type="match status" value="1"/>
</dbReference>
<dbReference type="HAMAP" id="MF_00291_B">
    <property type="entry name" value="Ribosomal_uS2_B"/>
    <property type="match status" value="1"/>
</dbReference>
<dbReference type="EMBL" id="KM462876">
    <property type="protein sequence ID" value="AIT94724.1"/>
    <property type="molecule type" value="Genomic_DNA"/>
</dbReference>
<dbReference type="PANTHER" id="PTHR12534">
    <property type="entry name" value="30S RIBOSOMAL PROTEIN S2 PROKARYOTIC AND ORGANELLAR"/>
    <property type="match status" value="1"/>
</dbReference>
<organism evidence="7">
    <name type="scientific">Microthamnion kuetzingianum</name>
    <dbReference type="NCBI Taxonomy" id="34148"/>
    <lineage>
        <taxon>Eukaryota</taxon>
        <taxon>Viridiplantae</taxon>
        <taxon>Chlorophyta</taxon>
        <taxon>core chlorophytes</taxon>
        <taxon>Trebouxiophyceae</taxon>
        <taxon>Microthamniales</taxon>
        <taxon>Microthamniaceae</taxon>
        <taxon>Microthamnion</taxon>
    </lineage>
</organism>
<dbReference type="InterPro" id="IPR001865">
    <property type="entry name" value="Ribosomal_uS2"/>
</dbReference>
<dbReference type="GeneID" id="22159901"/>
<name>A0A097KNE8_9CHLO</name>
<keyword evidence="3 5" id="KW-0687">Ribonucleoprotein</keyword>
<dbReference type="GO" id="GO:0006412">
    <property type="term" value="P:translation"/>
    <property type="evidence" value="ECO:0007669"/>
    <property type="project" value="UniProtKB-UniRule"/>
</dbReference>
<feature type="region of interest" description="Disordered" evidence="6">
    <location>
        <begin position="238"/>
        <end position="257"/>
    </location>
</feature>
<keyword evidence="7" id="KW-0150">Chloroplast</keyword>
<dbReference type="GO" id="GO:0009507">
    <property type="term" value="C:chloroplast"/>
    <property type="evidence" value="ECO:0007669"/>
    <property type="project" value="UniProtKB-SubCell"/>
</dbReference>
<gene>
    <name evidence="5 7" type="primary">rps2</name>
</gene>
<dbReference type="FunFam" id="1.10.287.610:FF:000001">
    <property type="entry name" value="30S ribosomal protein S2"/>
    <property type="match status" value="1"/>
</dbReference>
<reference evidence="7" key="1">
    <citation type="journal article" date="2014" name="BMC Evol. Biol.">
        <title>Chloroplast phylogenomic analysis resolves deep-level relationships within the green algal class Trebouxiophyceae.</title>
        <authorList>
            <person name="Lemieux C."/>
            <person name="Otis C."/>
            <person name="Turmel M."/>
        </authorList>
    </citation>
    <scope>NUCLEOTIDE SEQUENCE</scope>
</reference>
<dbReference type="InterPro" id="IPR005706">
    <property type="entry name" value="Ribosomal_uS2_bac/mit/plastid"/>
</dbReference>
<evidence type="ECO:0000256" key="1">
    <source>
        <dbReference type="ARBA" id="ARBA00006242"/>
    </source>
</evidence>
<comment type="subcellular location">
    <subcellularLocation>
        <location evidence="5">Plastid</location>
        <location evidence="5">Chloroplast</location>
    </subcellularLocation>
</comment>
<evidence type="ECO:0000256" key="3">
    <source>
        <dbReference type="ARBA" id="ARBA00023274"/>
    </source>
</evidence>
<dbReference type="CDD" id="cd01425">
    <property type="entry name" value="RPS2"/>
    <property type="match status" value="1"/>
</dbReference>
<proteinExistence type="inferred from homology"/>
<protein>
    <recommendedName>
        <fullName evidence="4 5">Small ribosomal subunit protein uS2c</fullName>
    </recommendedName>
</protein>
<sequence length="257" mass="28933">MISTIDKMVQVGMHFGHQASKWNPKMLPFIYGERNGVHIIDLIQTYWLLKNVNGELTNFARQGKKFLFVGTKKQAARLIANVACECDSFYINQRWLGGMLTNWQTLKTSISKLNSLESQELDGQFDKLPKKEAATAKKQKERLQKYLGGVKNMKALPDVVIIIGQPEELNAVRECQKLGIRTVTILDTNCDPTLADLFIPANDDSVASLQYILSQFLTAIQLGQKELKNKPNLVKKVESKKKRLPSAIKKKSIGSVN</sequence>
<geneLocation type="chloroplast" evidence="7"/>
<dbReference type="Pfam" id="PF00318">
    <property type="entry name" value="Ribosomal_S2"/>
    <property type="match status" value="1"/>
</dbReference>
<keyword evidence="7" id="KW-0934">Plastid</keyword>
<comment type="similarity">
    <text evidence="1 5">Belongs to the universal ribosomal protein uS2 family.</text>
</comment>
<dbReference type="SUPFAM" id="SSF52313">
    <property type="entry name" value="Ribosomal protein S2"/>
    <property type="match status" value="1"/>
</dbReference>
<dbReference type="NCBIfam" id="TIGR01011">
    <property type="entry name" value="rpsB_bact"/>
    <property type="match status" value="1"/>
</dbReference>
<dbReference type="GO" id="GO:0005763">
    <property type="term" value="C:mitochondrial small ribosomal subunit"/>
    <property type="evidence" value="ECO:0007669"/>
    <property type="project" value="TreeGrafter"/>
</dbReference>
<dbReference type="InterPro" id="IPR023591">
    <property type="entry name" value="Ribosomal_uS2_flav_dom_sf"/>
</dbReference>